<comment type="function">
    <text evidence="1">Seems to be required for the assembly of the photosystem I complex.</text>
</comment>
<feature type="transmembrane region" description="Helical" evidence="11">
    <location>
        <begin position="6"/>
        <end position="29"/>
    </location>
</feature>
<keyword evidence="8" id="KW-0793">Thylakoid</keyword>
<evidence type="ECO:0000256" key="11">
    <source>
        <dbReference type="SAM" id="Phobius"/>
    </source>
</evidence>
<comment type="similarity">
    <text evidence="2">Belongs to the Ycf4 family.</text>
</comment>
<keyword evidence="5 12" id="KW-0934">Plastid</keyword>
<geneLocation type="chloroplast" evidence="12"/>
<feature type="transmembrane region" description="Helical" evidence="11">
    <location>
        <begin position="58"/>
        <end position="81"/>
    </location>
</feature>
<dbReference type="GO" id="GO:0055035">
    <property type="term" value="C:plastid thylakoid membrane"/>
    <property type="evidence" value="ECO:0007669"/>
    <property type="project" value="UniProtKB-SubCell"/>
</dbReference>
<keyword evidence="9 11" id="KW-0472">Membrane</keyword>
<evidence type="ECO:0000256" key="4">
    <source>
        <dbReference type="ARBA" id="ARBA00022531"/>
    </source>
</evidence>
<reference evidence="12" key="1">
    <citation type="journal article" date="2020" name="Mitochondrial DNA Part B Resour">
        <title>The complete chloroplast genome of desert spiny semi-shrub Alhagi sparsifolia (Fabaceae) from Central Asia.</title>
        <authorList>
            <person name="Wang A.-H."/>
            <person name="Deng S.-W."/>
            <person name="Duan L."/>
            <person name="Chen H.-F."/>
        </authorList>
    </citation>
    <scope>NUCLEOTIDE SEQUENCE</scope>
</reference>
<evidence type="ECO:0000256" key="1">
    <source>
        <dbReference type="ARBA" id="ARBA00002862"/>
    </source>
</evidence>
<name>A0A7T1K9R0_9FABA</name>
<dbReference type="PANTHER" id="PTHR33288:SF4">
    <property type="entry name" value="PHOTOSYSTEM I ASSEMBLY PROTEIN YCF4"/>
    <property type="match status" value="1"/>
</dbReference>
<evidence type="ECO:0000256" key="6">
    <source>
        <dbReference type="ARBA" id="ARBA00022692"/>
    </source>
</evidence>
<dbReference type="EMBL" id="MT571455">
    <property type="protein sequence ID" value="QPO07270.1"/>
    <property type="molecule type" value="Genomic_DNA"/>
</dbReference>
<evidence type="ECO:0000313" key="12">
    <source>
        <dbReference type="EMBL" id="QPO07270.1"/>
    </source>
</evidence>
<accession>A0A7T1K9R0</accession>
<dbReference type="GeneID" id="65333205"/>
<dbReference type="GO" id="GO:0015979">
    <property type="term" value="P:photosynthesis"/>
    <property type="evidence" value="ECO:0007669"/>
    <property type="project" value="UniProtKB-KW"/>
</dbReference>
<keyword evidence="12" id="KW-0150">Chloroplast</keyword>
<evidence type="ECO:0000256" key="7">
    <source>
        <dbReference type="ARBA" id="ARBA00022989"/>
    </source>
</evidence>
<evidence type="ECO:0000256" key="8">
    <source>
        <dbReference type="ARBA" id="ARBA00023078"/>
    </source>
</evidence>
<evidence type="ECO:0000256" key="10">
    <source>
        <dbReference type="ARBA" id="ARBA00046286"/>
    </source>
</evidence>
<dbReference type="PANTHER" id="PTHR33288">
    <property type="match status" value="1"/>
</dbReference>
<keyword evidence="4" id="KW-0602">Photosynthesis</keyword>
<evidence type="ECO:0000256" key="9">
    <source>
        <dbReference type="ARBA" id="ARBA00023136"/>
    </source>
</evidence>
<sequence>MVDVFLPFVGLGLIVTAGVLVHVQQHIFWGSGHLMRRFQEQEHTWIYTIPGARKPINFFWASFTLLGSLGVLFISASSYYGSNFFNSSEFVVPFLPQGATLTFYGIAGLFVSFHWWILIFWNVGSGYNLYDNQIGMVWLCRYGFPGENRYILSHVRVEDILALQFYSNSAEPHAGVLYMYTREQGAIPLTPVDYYYDKTPRASVFQTASDLAAFLDVPLEIIV</sequence>
<organism evidence="12">
    <name type="scientific">Alhagi sparsifolia</name>
    <dbReference type="NCBI Taxonomy" id="218100"/>
    <lineage>
        <taxon>Eukaryota</taxon>
        <taxon>Viridiplantae</taxon>
        <taxon>Streptophyta</taxon>
        <taxon>Embryophyta</taxon>
        <taxon>Tracheophyta</taxon>
        <taxon>Spermatophyta</taxon>
        <taxon>Magnoliopsida</taxon>
        <taxon>eudicotyledons</taxon>
        <taxon>Gunneridae</taxon>
        <taxon>Pentapetalae</taxon>
        <taxon>rosids</taxon>
        <taxon>fabids</taxon>
        <taxon>Fabales</taxon>
        <taxon>Fabaceae</taxon>
        <taxon>Papilionoideae</taxon>
        <taxon>50 kb inversion clade</taxon>
        <taxon>NPAAA clade</taxon>
        <taxon>Hologalegina</taxon>
        <taxon>IRL clade</taxon>
        <taxon>Hedysareae</taxon>
        <taxon>Alhagi</taxon>
    </lineage>
</organism>
<evidence type="ECO:0000256" key="3">
    <source>
        <dbReference type="ARBA" id="ARBA00015395"/>
    </source>
</evidence>
<feature type="transmembrane region" description="Helical" evidence="11">
    <location>
        <begin position="101"/>
        <end position="123"/>
    </location>
</feature>
<dbReference type="GO" id="GO:0009522">
    <property type="term" value="C:photosystem I"/>
    <property type="evidence" value="ECO:0007669"/>
    <property type="project" value="InterPro"/>
</dbReference>
<comment type="subcellular location">
    <subcellularLocation>
        <location evidence="10">Plastid thylakoid membrane</location>
        <topology evidence="10">Multi-pass membrane protein</topology>
    </subcellularLocation>
</comment>
<proteinExistence type="inferred from homology"/>
<dbReference type="AlphaFoldDB" id="A0A7T1K9R0"/>
<dbReference type="Pfam" id="PF02392">
    <property type="entry name" value="Ycf4"/>
    <property type="match status" value="1"/>
</dbReference>
<keyword evidence="7 11" id="KW-1133">Transmembrane helix</keyword>
<protein>
    <recommendedName>
        <fullName evidence="3">Photosystem I assembly protein Ycf4</fullName>
    </recommendedName>
</protein>
<evidence type="ECO:0000256" key="5">
    <source>
        <dbReference type="ARBA" id="ARBA00022640"/>
    </source>
</evidence>
<keyword evidence="6 11" id="KW-0812">Transmembrane</keyword>
<dbReference type="InterPro" id="IPR003359">
    <property type="entry name" value="PSI_Ycf4_assembly"/>
</dbReference>
<gene>
    <name evidence="12" type="primary">ycf4</name>
</gene>
<dbReference type="RefSeq" id="YP_010127141.1">
    <property type="nucleotide sequence ID" value="NC_056268.1"/>
</dbReference>
<evidence type="ECO:0000256" key="2">
    <source>
        <dbReference type="ARBA" id="ARBA00008198"/>
    </source>
</evidence>